<evidence type="ECO:0000313" key="4">
    <source>
        <dbReference type="EMBL" id="CAD7224110.1"/>
    </source>
</evidence>
<comment type="similarity">
    <text evidence="1">Belongs to the SDHAF4 family.</text>
</comment>
<evidence type="ECO:0000256" key="1">
    <source>
        <dbReference type="ARBA" id="ARBA00005701"/>
    </source>
</evidence>
<feature type="region of interest" description="Disordered" evidence="3">
    <location>
        <begin position="67"/>
        <end position="119"/>
    </location>
</feature>
<evidence type="ECO:0000256" key="2">
    <source>
        <dbReference type="ARBA" id="ARBA00022170"/>
    </source>
</evidence>
<dbReference type="EMBL" id="OB660309">
    <property type="protein sequence ID" value="CAD7224110.1"/>
    <property type="molecule type" value="Genomic_DNA"/>
</dbReference>
<dbReference type="PANTHER" id="PTHR28524:SF3">
    <property type="entry name" value="SUCCINATE DEHYDROGENASE ASSEMBLY FACTOR 4, MITOCHONDRIAL"/>
    <property type="match status" value="1"/>
</dbReference>
<proteinExistence type="inferred from homology"/>
<dbReference type="GO" id="GO:0034553">
    <property type="term" value="P:mitochondrial respiratory chain complex II assembly"/>
    <property type="evidence" value="ECO:0007669"/>
    <property type="project" value="TreeGrafter"/>
</dbReference>
<dbReference type="GO" id="GO:0005739">
    <property type="term" value="C:mitochondrion"/>
    <property type="evidence" value="ECO:0007669"/>
    <property type="project" value="TreeGrafter"/>
</dbReference>
<name>A0A7R8ZJS9_9CRUS</name>
<feature type="compositionally biased region" description="Basic and acidic residues" evidence="3">
    <location>
        <begin position="106"/>
        <end position="119"/>
    </location>
</feature>
<dbReference type="InterPro" id="IPR012875">
    <property type="entry name" value="SDHF4"/>
</dbReference>
<evidence type="ECO:0000256" key="3">
    <source>
        <dbReference type="SAM" id="MobiDB-lite"/>
    </source>
</evidence>
<gene>
    <name evidence="4" type="ORF">CTOB1V02_LOCUS2080</name>
</gene>
<accession>A0A7R8ZJS9</accession>
<dbReference type="PANTHER" id="PTHR28524">
    <property type="entry name" value="SUCCINATE DEHYDROGENASE ASSEMBLY FACTOR 4, MITOCHONDRIAL"/>
    <property type="match status" value="1"/>
</dbReference>
<dbReference type="OrthoDB" id="201362at2759"/>
<protein>
    <recommendedName>
        <fullName evidence="2">Succinate dehydrogenase assembly factor 4, mitochondrial</fullName>
    </recommendedName>
</protein>
<dbReference type="Pfam" id="PF07896">
    <property type="entry name" value="DUF1674"/>
    <property type="match status" value="1"/>
</dbReference>
<sequence length="119" mass="13239">MAKERIRGSLWSLRVNNSTVNMNSSFGPVYSSIRFDSTDADDCPAAKLEKKLTVDGAKRSTVNLADAPMQTFQHPHREQEPLESYPKGVNPKTGEIGGPKGPEPTRYGDWERKGRVSDF</sequence>
<reference evidence="4" key="1">
    <citation type="submission" date="2020-11" db="EMBL/GenBank/DDBJ databases">
        <authorList>
            <person name="Tran Van P."/>
        </authorList>
    </citation>
    <scope>NUCLEOTIDE SEQUENCE</scope>
</reference>
<organism evidence="4">
    <name type="scientific">Cyprideis torosa</name>
    <dbReference type="NCBI Taxonomy" id="163714"/>
    <lineage>
        <taxon>Eukaryota</taxon>
        <taxon>Metazoa</taxon>
        <taxon>Ecdysozoa</taxon>
        <taxon>Arthropoda</taxon>
        <taxon>Crustacea</taxon>
        <taxon>Oligostraca</taxon>
        <taxon>Ostracoda</taxon>
        <taxon>Podocopa</taxon>
        <taxon>Podocopida</taxon>
        <taxon>Cytherocopina</taxon>
        <taxon>Cytheroidea</taxon>
        <taxon>Cytherideidae</taxon>
        <taxon>Cyprideis</taxon>
    </lineage>
</organism>
<dbReference type="AlphaFoldDB" id="A0A7R8ZJS9"/>